<dbReference type="EMBL" id="VOSK01000003">
    <property type="protein sequence ID" value="MPR24024.1"/>
    <property type="molecule type" value="Genomic_DNA"/>
</dbReference>
<dbReference type="AlphaFoldDB" id="A0A5N7MD41"/>
<keyword evidence="2" id="KW-0812">Transmembrane</keyword>
<accession>A0A5N7MD41</accession>
<evidence type="ECO:0000313" key="3">
    <source>
        <dbReference type="EMBL" id="MPR24024.1"/>
    </source>
</evidence>
<organism evidence="3 4">
    <name type="scientific">Microvirga tunisiensis</name>
    <dbReference type="NCBI Taxonomy" id="2108360"/>
    <lineage>
        <taxon>Bacteria</taxon>
        <taxon>Pseudomonadati</taxon>
        <taxon>Pseudomonadota</taxon>
        <taxon>Alphaproteobacteria</taxon>
        <taxon>Hyphomicrobiales</taxon>
        <taxon>Methylobacteriaceae</taxon>
        <taxon>Microvirga</taxon>
    </lineage>
</organism>
<reference evidence="3 4" key="1">
    <citation type="journal article" date="2019" name="Syst. Appl. Microbiol.">
        <title>Microvirga tunisiensis sp. nov., a root nodule symbiotic bacterium isolated from Lupinus micranthus and L. luteus grown in Northern Tunisia.</title>
        <authorList>
            <person name="Msaddak A."/>
            <person name="Rejili M."/>
            <person name="Duran D."/>
            <person name="Mars M."/>
            <person name="Palacios J.M."/>
            <person name="Ruiz-Argueso T."/>
            <person name="Rey L."/>
            <person name="Imperial J."/>
        </authorList>
    </citation>
    <scope>NUCLEOTIDE SEQUENCE [LARGE SCALE GENOMIC DNA]</scope>
    <source>
        <strain evidence="3 4">Lmie10</strain>
    </source>
</reference>
<evidence type="ECO:0000313" key="4">
    <source>
        <dbReference type="Proteomes" id="UP000403266"/>
    </source>
</evidence>
<gene>
    <name evidence="3" type="ORF">FS320_02000</name>
</gene>
<keyword evidence="2" id="KW-0472">Membrane</keyword>
<feature type="transmembrane region" description="Helical" evidence="2">
    <location>
        <begin position="32"/>
        <end position="53"/>
    </location>
</feature>
<name>A0A5N7MD41_9HYPH</name>
<sequence length="118" mass="12485">MVLLILLLPSLATLVLLIPGLALVLLVRTLWVPALVVLALLVSILALIALVLLTVRHGASPIGDASATQQTRRPRTFAPKQPASKPKFSSGTCGLHQRCSPLFRSTNALACIESTVIS</sequence>
<evidence type="ECO:0000256" key="1">
    <source>
        <dbReference type="SAM" id="MobiDB-lite"/>
    </source>
</evidence>
<proteinExistence type="predicted"/>
<comment type="caution">
    <text evidence="3">The sequence shown here is derived from an EMBL/GenBank/DDBJ whole genome shotgun (WGS) entry which is preliminary data.</text>
</comment>
<dbReference type="Proteomes" id="UP000403266">
    <property type="component" value="Unassembled WGS sequence"/>
</dbReference>
<evidence type="ECO:0000256" key="2">
    <source>
        <dbReference type="SAM" id="Phobius"/>
    </source>
</evidence>
<protein>
    <submittedName>
        <fullName evidence="3">Uncharacterized protein</fullName>
    </submittedName>
</protein>
<feature type="region of interest" description="Disordered" evidence="1">
    <location>
        <begin position="61"/>
        <end position="93"/>
    </location>
</feature>
<keyword evidence="2" id="KW-1133">Transmembrane helix</keyword>
<dbReference type="RefSeq" id="WP_152708938.1">
    <property type="nucleotide sequence ID" value="NZ_VOSJ01000007.1"/>
</dbReference>
<keyword evidence="4" id="KW-1185">Reference proteome</keyword>